<keyword evidence="7" id="KW-1185">Reference proteome</keyword>
<dbReference type="InterPro" id="IPR036390">
    <property type="entry name" value="WH_DNA-bd_sf"/>
</dbReference>
<dbReference type="SUPFAM" id="SSF53850">
    <property type="entry name" value="Periplasmic binding protein-like II"/>
    <property type="match status" value="1"/>
</dbReference>
<evidence type="ECO:0000256" key="1">
    <source>
        <dbReference type="ARBA" id="ARBA00009437"/>
    </source>
</evidence>
<dbReference type="Pfam" id="PF00126">
    <property type="entry name" value="HTH_1"/>
    <property type="match status" value="1"/>
</dbReference>
<dbReference type="PANTHER" id="PTHR30126:SF64">
    <property type="entry name" value="HTH-TYPE TRANSCRIPTIONAL REGULATOR CITR"/>
    <property type="match status" value="1"/>
</dbReference>
<proteinExistence type="inferred from homology"/>
<evidence type="ECO:0000313" key="7">
    <source>
        <dbReference type="Proteomes" id="UP001596170"/>
    </source>
</evidence>
<keyword evidence="2" id="KW-0805">Transcription regulation</keyword>
<sequence>MYLIKRRIYIELQWLKTFSVAAKTLNFRKTSEQLLMSQPSVTVHIKLLEEFLGIPLFDRNKNRVTLTDAGKLFIEKADNLLVQFEESVQSIQSYKQGFRRNWTIAISPLLAETILPYILRTFMRQHPDLEITIRVEESNIIETLVNSGVVHLGISAVDAHSKNLQSIPIFEEPLLFIVPVDSYDDETGPPIDIMDCLATYTLFTHHHPVFWDDVLALLRKHFPGIRTMKVSQAHITKRFIQDGLGISFLPHSIVRRELLEGRLMNVPFDLFELPKVTTYVLVKKQGDLEKEFIHLLSSHYFG</sequence>
<evidence type="ECO:0000256" key="4">
    <source>
        <dbReference type="ARBA" id="ARBA00023163"/>
    </source>
</evidence>
<comment type="similarity">
    <text evidence="1">Belongs to the LysR transcriptional regulatory family.</text>
</comment>
<dbReference type="SUPFAM" id="SSF46785">
    <property type="entry name" value="Winged helix' DNA-binding domain"/>
    <property type="match status" value="1"/>
</dbReference>
<dbReference type="CDD" id="cd05466">
    <property type="entry name" value="PBP2_LTTR_substrate"/>
    <property type="match status" value="1"/>
</dbReference>
<comment type="caution">
    <text evidence="6">The sequence shown here is derived from an EMBL/GenBank/DDBJ whole genome shotgun (WGS) entry which is preliminary data.</text>
</comment>
<keyword evidence="3" id="KW-0238">DNA-binding</keyword>
<reference evidence="7" key="1">
    <citation type="journal article" date="2019" name="Int. J. Syst. Evol. Microbiol.">
        <title>The Global Catalogue of Microorganisms (GCM) 10K type strain sequencing project: providing services to taxonomists for standard genome sequencing and annotation.</title>
        <authorList>
            <consortium name="The Broad Institute Genomics Platform"/>
            <consortium name="The Broad Institute Genome Sequencing Center for Infectious Disease"/>
            <person name="Wu L."/>
            <person name="Ma J."/>
        </authorList>
    </citation>
    <scope>NUCLEOTIDE SEQUENCE [LARGE SCALE GENOMIC DNA]</scope>
    <source>
        <strain evidence="7">CCUG 54527</strain>
    </source>
</reference>
<accession>A0ABW1LD04</accession>
<gene>
    <name evidence="6" type="ORF">ACFPYN_17465</name>
</gene>
<name>A0ABW1LD04_9BACL</name>
<dbReference type="Gene3D" id="3.40.190.290">
    <property type="match status" value="1"/>
</dbReference>
<evidence type="ECO:0000256" key="3">
    <source>
        <dbReference type="ARBA" id="ARBA00023125"/>
    </source>
</evidence>
<dbReference type="Gene3D" id="1.10.10.10">
    <property type="entry name" value="Winged helix-like DNA-binding domain superfamily/Winged helix DNA-binding domain"/>
    <property type="match status" value="1"/>
</dbReference>
<dbReference type="EMBL" id="JBHSRI010000038">
    <property type="protein sequence ID" value="MFC6041196.1"/>
    <property type="molecule type" value="Genomic_DNA"/>
</dbReference>
<dbReference type="InterPro" id="IPR000847">
    <property type="entry name" value="LysR_HTH_N"/>
</dbReference>
<evidence type="ECO:0000259" key="5">
    <source>
        <dbReference type="PROSITE" id="PS50931"/>
    </source>
</evidence>
<dbReference type="Proteomes" id="UP001596170">
    <property type="component" value="Unassembled WGS sequence"/>
</dbReference>
<evidence type="ECO:0000256" key="2">
    <source>
        <dbReference type="ARBA" id="ARBA00023015"/>
    </source>
</evidence>
<organism evidence="6 7">
    <name type="scientific">Paenisporosarcina macmurdoensis</name>
    <dbReference type="NCBI Taxonomy" id="212659"/>
    <lineage>
        <taxon>Bacteria</taxon>
        <taxon>Bacillati</taxon>
        <taxon>Bacillota</taxon>
        <taxon>Bacilli</taxon>
        <taxon>Bacillales</taxon>
        <taxon>Caryophanaceae</taxon>
        <taxon>Paenisporosarcina</taxon>
    </lineage>
</organism>
<dbReference type="PRINTS" id="PR00039">
    <property type="entry name" value="HTHLYSR"/>
</dbReference>
<keyword evidence="4" id="KW-0804">Transcription</keyword>
<dbReference type="PROSITE" id="PS50931">
    <property type="entry name" value="HTH_LYSR"/>
    <property type="match status" value="1"/>
</dbReference>
<dbReference type="PANTHER" id="PTHR30126">
    <property type="entry name" value="HTH-TYPE TRANSCRIPTIONAL REGULATOR"/>
    <property type="match status" value="1"/>
</dbReference>
<feature type="domain" description="HTH lysR-type" evidence="5">
    <location>
        <begin position="10"/>
        <end position="67"/>
    </location>
</feature>
<dbReference type="Pfam" id="PF03466">
    <property type="entry name" value="LysR_substrate"/>
    <property type="match status" value="1"/>
</dbReference>
<dbReference type="RefSeq" id="WP_377736405.1">
    <property type="nucleotide sequence ID" value="NZ_JBHSRI010000038.1"/>
</dbReference>
<protein>
    <submittedName>
        <fullName evidence="6">LysR family transcriptional regulator</fullName>
    </submittedName>
</protein>
<dbReference type="InterPro" id="IPR005119">
    <property type="entry name" value="LysR_subst-bd"/>
</dbReference>
<evidence type="ECO:0000313" key="6">
    <source>
        <dbReference type="EMBL" id="MFC6041196.1"/>
    </source>
</evidence>
<dbReference type="InterPro" id="IPR036388">
    <property type="entry name" value="WH-like_DNA-bd_sf"/>
</dbReference>